<evidence type="ECO:0000313" key="1">
    <source>
        <dbReference type="EMBL" id="RJO60852.1"/>
    </source>
</evidence>
<name>A0A419DCR3_9BACT</name>
<dbReference type="Proteomes" id="UP000285655">
    <property type="component" value="Unassembled WGS sequence"/>
</dbReference>
<organism evidence="1 2">
    <name type="scientific">candidate division WS5 bacterium</name>
    <dbReference type="NCBI Taxonomy" id="2093353"/>
    <lineage>
        <taxon>Bacteria</taxon>
        <taxon>candidate division WS5</taxon>
    </lineage>
</organism>
<comment type="caution">
    <text evidence="1">The sequence shown here is derived from an EMBL/GenBank/DDBJ whole genome shotgun (WGS) entry which is preliminary data.</text>
</comment>
<reference evidence="1 2" key="1">
    <citation type="journal article" date="2017" name="ISME J.">
        <title>Energy and carbon metabolisms in a deep terrestrial subsurface fluid microbial community.</title>
        <authorList>
            <person name="Momper L."/>
            <person name="Jungbluth S.P."/>
            <person name="Lee M.D."/>
            <person name="Amend J.P."/>
        </authorList>
    </citation>
    <scope>NUCLEOTIDE SEQUENCE [LARGE SCALE GENOMIC DNA]</scope>
    <source>
        <strain evidence="1">SURF_29</strain>
    </source>
</reference>
<evidence type="ECO:0000313" key="2">
    <source>
        <dbReference type="Proteomes" id="UP000285655"/>
    </source>
</evidence>
<gene>
    <name evidence="1" type="ORF">C4544_04415</name>
</gene>
<sequence>MNALPHLHLEPINLMVYKGSIMKPNLGVGFVLICFQRLSIPDIATQQCSWQNNWHTIGRSIPVLSY</sequence>
<protein>
    <submittedName>
        <fullName evidence="1">Uncharacterized protein</fullName>
    </submittedName>
</protein>
<dbReference type="EMBL" id="QZJW01000038">
    <property type="protein sequence ID" value="RJO60852.1"/>
    <property type="molecule type" value="Genomic_DNA"/>
</dbReference>
<proteinExistence type="predicted"/>
<accession>A0A419DCR3</accession>
<dbReference type="AlphaFoldDB" id="A0A419DCR3"/>